<feature type="compositionally biased region" description="Acidic residues" evidence="1">
    <location>
        <begin position="1"/>
        <end position="16"/>
    </location>
</feature>
<dbReference type="InterPro" id="IPR036259">
    <property type="entry name" value="MFS_trans_sf"/>
</dbReference>
<reference evidence="3" key="1">
    <citation type="submission" date="2023-11" db="EMBL/GenBank/DDBJ databases">
        <title>Genome assemblies of two species of porcelain crab, Petrolisthes cinctipes and Petrolisthes manimaculis (Anomura: Porcellanidae).</title>
        <authorList>
            <person name="Angst P."/>
        </authorList>
    </citation>
    <scope>NUCLEOTIDE SEQUENCE</scope>
    <source>
        <strain evidence="3">PB745_02</strain>
        <tissue evidence="3">Gill</tissue>
    </source>
</reference>
<dbReference type="Proteomes" id="UP001292094">
    <property type="component" value="Unassembled WGS sequence"/>
</dbReference>
<name>A0AAE1PNY1_9EUCA</name>
<feature type="transmembrane region" description="Helical" evidence="2">
    <location>
        <begin position="437"/>
        <end position="455"/>
    </location>
</feature>
<dbReference type="AlphaFoldDB" id="A0AAE1PNY1"/>
<dbReference type="Gene3D" id="1.20.1250.20">
    <property type="entry name" value="MFS general substrate transporter like domains"/>
    <property type="match status" value="1"/>
</dbReference>
<organism evidence="3 4">
    <name type="scientific">Petrolisthes manimaculis</name>
    <dbReference type="NCBI Taxonomy" id="1843537"/>
    <lineage>
        <taxon>Eukaryota</taxon>
        <taxon>Metazoa</taxon>
        <taxon>Ecdysozoa</taxon>
        <taxon>Arthropoda</taxon>
        <taxon>Crustacea</taxon>
        <taxon>Multicrustacea</taxon>
        <taxon>Malacostraca</taxon>
        <taxon>Eumalacostraca</taxon>
        <taxon>Eucarida</taxon>
        <taxon>Decapoda</taxon>
        <taxon>Pleocyemata</taxon>
        <taxon>Anomura</taxon>
        <taxon>Galatheoidea</taxon>
        <taxon>Porcellanidae</taxon>
        <taxon>Petrolisthes</taxon>
    </lineage>
</organism>
<dbReference type="InterPro" id="IPR011701">
    <property type="entry name" value="MFS"/>
</dbReference>
<dbReference type="Pfam" id="PF07690">
    <property type="entry name" value="MFS_1"/>
    <property type="match status" value="1"/>
</dbReference>
<feature type="transmembrane region" description="Helical" evidence="2">
    <location>
        <begin position="372"/>
        <end position="395"/>
    </location>
</feature>
<gene>
    <name evidence="3" type="ORF">Pmani_016413</name>
</gene>
<proteinExistence type="predicted"/>
<keyword evidence="2" id="KW-1133">Transmembrane helix</keyword>
<dbReference type="PANTHER" id="PTHR11360">
    <property type="entry name" value="MONOCARBOXYLATE TRANSPORTER"/>
    <property type="match status" value="1"/>
</dbReference>
<feature type="transmembrane region" description="Helical" evidence="2">
    <location>
        <begin position="119"/>
        <end position="141"/>
    </location>
</feature>
<feature type="transmembrane region" description="Helical" evidence="2">
    <location>
        <begin position="183"/>
        <end position="202"/>
    </location>
</feature>
<dbReference type="CDD" id="cd06174">
    <property type="entry name" value="MFS"/>
    <property type="match status" value="1"/>
</dbReference>
<dbReference type="InterPro" id="IPR050327">
    <property type="entry name" value="Proton-linked_MCT"/>
</dbReference>
<feature type="transmembrane region" description="Helical" evidence="2">
    <location>
        <begin position="25"/>
        <end position="44"/>
    </location>
</feature>
<dbReference type="EMBL" id="JAWZYT010001440">
    <property type="protein sequence ID" value="KAK4312120.1"/>
    <property type="molecule type" value="Genomic_DNA"/>
</dbReference>
<sequence>MVMKTEEEEEEGEDEEVPRPPDGGWGWVVAGGVFLIAMVVPMLTPSFGILFSQQLVEWRASSTTVALIFNSFMVVWRVTGVLLGSLTKEFGYRRVAMTGTLLTAVSLTLSAFATSPVFLFVFFSIGCGLGSGLSCVGYLILATYFKKHRGLANAWLMAGAGLGHFFSPLLIRLLQNNYGHRGATMIVGAIILHGFLGATVFHPVQWHSSRRKTCGRKLDVEVTSSLLPRGDTEETKSVITKNEHLKDVLQKNNQFTICSNTSDPNNRQMGLSVSPRVTQVSNVSQNTTVETRVDKENPHSCLELCSPLKRRRTQRNNVHQNTTVTSGTNRVMEEKEYVCCGCCRCCVGMFDTVRRVACSVIKDMGILRRPSCLIIALGSTFITNGEANFTVMIPFAIQSYGHTLATAAWYVSVAGICSFCTRMVLSPLSDRPWLNMRLCYTTALVLMAASIVGAVRDATDSYDVSMWILAAFIFTSFVMWLFMPTALAHERTNQNTPPAEEDNNEA</sequence>
<dbReference type="PANTHER" id="PTHR11360:SF306">
    <property type="entry name" value="RE01051P"/>
    <property type="match status" value="1"/>
</dbReference>
<feature type="region of interest" description="Disordered" evidence="1">
    <location>
        <begin position="1"/>
        <end position="23"/>
    </location>
</feature>
<evidence type="ECO:0000256" key="1">
    <source>
        <dbReference type="SAM" id="MobiDB-lite"/>
    </source>
</evidence>
<dbReference type="GO" id="GO:0008028">
    <property type="term" value="F:monocarboxylic acid transmembrane transporter activity"/>
    <property type="evidence" value="ECO:0007669"/>
    <property type="project" value="TreeGrafter"/>
</dbReference>
<protein>
    <submittedName>
        <fullName evidence="3">Uncharacterized protein</fullName>
    </submittedName>
</protein>
<feature type="transmembrane region" description="Helical" evidence="2">
    <location>
        <begin position="467"/>
        <end position="488"/>
    </location>
</feature>
<feature type="transmembrane region" description="Helical" evidence="2">
    <location>
        <begin position="64"/>
        <end position="83"/>
    </location>
</feature>
<feature type="transmembrane region" description="Helical" evidence="2">
    <location>
        <begin position="153"/>
        <end position="171"/>
    </location>
</feature>
<comment type="caution">
    <text evidence="3">The sequence shown here is derived from an EMBL/GenBank/DDBJ whole genome shotgun (WGS) entry which is preliminary data.</text>
</comment>
<evidence type="ECO:0000256" key="2">
    <source>
        <dbReference type="SAM" id="Phobius"/>
    </source>
</evidence>
<evidence type="ECO:0000313" key="3">
    <source>
        <dbReference type="EMBL" id="KAK4312120.1"/>
    </source>
</evidence>
<keyword evidence="4" id="KW-1185">Reference proteome</keyword>
<keyword evidence="2" id="KW-0812">Transmembrane</keyword>
<accession>A0AAE1PNY1</accession>
<dbReference type="SUPFAM" id="SSF103473">
    <property type="entry name" value="MFS general substrate transporter"/>
    <property type="match status" value="1"/>
</dbReference>
<evidence type="ECO:0000313" key="4">
    <source>
        <dbReference type="Proteomes" id="UP001292094"/>
    </source>
</evidence>
<feature type="transmembrane region" description="Helical" evidence="2">
    <location>
        <begin position="95"/>
        <end position="113"/>
    </location>
</feature>
<keyword evidence="2" id="KW-0472">Membrane</keyword>
<feature type="transmembrane region" description="Helical" evidence="2">
    <location>
        <begin position="407"/>
        <end position="425"/>
    </location>
</feature>